<feature type="domain" description="CarD-like/TRCF RNAP-interacting" evidence="1">
    <location>
        <begin position="258"/>
        <end position="355"/>
    </location>
</feature>
<dbReference type="Pfam" id="PF21132">
    <property type="entry name" value="MFD_D3"/>
    <property type="match status" value="1"/>
</dbReference>
<dbReference type="InterPro" id="IPR027417">
    <property type="entry name" value="P-loop_NTPase"/>
</dbReference>
<dbReference type="Gene3D" id="3.40.50.11140">
    <property type="match status" value="1"/>
</dbReference>
<feature type="non-terminal residue" evidence="2">
    <location>
        <position position="1"/>
    </location>
</feature>
<dbReference type="Gene3D" id="3.40.50.11180">
    <property type="match status" value="1"/>
</dbReference>
<reference evidence="2" key="1">
    <citation type="submission" date="2018-05" db="EMBL/GenBank/DDBJ databases">
        <authorList>
            <person name="Lanie J.A."/>
            <person name="Ng W.-L."/>
            <person name="Kazmierczak K.M."/>
            <person name="Andrzejewski T.M."/>
            <person name="Davidsen T.M."/>
            <person name="Wayne K.J."/>
            <person name="Tettelin H."/>
            <person name="Glass J.I."/>
            <person name="Rusch D."/>
            <person name="Podicherti R."/>
            <person name="Tsui H.-C.T."/>
            <person name="Winkler M.E."/>
        </authorList>
    </citation>
    <scope>NUCLEOTIDE SEQUENCE</scope>
</reference>
<proteinExistence type="predicted"/>
<dbReference type="InterPro" id="IPR048635">
    <property type="entry name" value="MFD_D3"/>
</dbReference>
<feature type="non-terminal residue" evidence="2">
    <location>
        <position position="356"/>
    </location>
</feature>
<dbReference type="SUPFAM" id="SSF52540">
    <property type="entry name" value="P-loop containing nucleoside triphosphate hydrolases"/>
    <property type="match status" value="2"/>
</dbReference>
<dbReference type="AlphaFoldDB" id="A0A382IR00"/>
<dbReference type="Gene3D" id="2.40.10.170">
    <property type="match status" value="1"/>
</dbReference>
<gene>
    <name evidence="2" type="ORF">METZ01_LOCUS254543</name>
</gene>
<name>A0A382IR00_9ZZZZ</name>
<protein>
    <recommendedName>
        <fullName evidence="1">CarD-like/TRCF RNAP-interacting domain-containing protein</fullName>
    </recommendedName>
</protein>
<evidence type="ECO:0000313" key="2">
    <source>
        <dbReference type="EMBL" id="SVC01689.1"/>
    </source>
</evidence>
<sequence length="356" mass="40657">EFASDSESISIFKKNYLSEFGNTDGFIYKEVSEGRFPGGIEFYLPLFFHETNTLLDYLDTQAIIVYQKGFIEATQLHNDELLDRFEHCKLSLQRLPLPINKVFLNVEELFKLLQDKKKIQTQAPKSNKKESLNFSTALLPPLKIQSQTKNPLKKLIKFVENFEGRVLIVCESQGRQSVLTDLLSSYQLSAVNCDHWIDFLEQKEKLCITNASLSEGILCDQFAIITENNLFGKDVVKQQRRRRAKHKDFDEAIKSLIEIQLGDPIVHEQYGVGRYLGLKSRSFDDNQQDFLSLEYANGAILLVPITSLNLISRYSGANIDHAPLHKLGSQQWAKAKKRAAEALYDVAAELLEIYAK</sequence>
<dbReference type="SUPFAM" id="SSF141259">
    <property type="entry name" value="CarD-like"/>
    <property type="match status" value="1"/>
</dbReference>
<accession>A0A382IR00</accession>
<dbReference type="InterPro" id="IPR036101">
    <property type="entry name" value="CarD-like/TRCF_RID_sf"/>
</dbReference>
<dbReference type="InterPro" id="IPR003711">
    <property type="entry name" value="CarD-like/TRCF_RID"/>
</dbReference>
<organism evidence="2">
    <name type="scientific">marine metagenome</name>
    <dbReference type="NCBI Taxonomy" id="408172"/>
    <lineage>
        <taxon>unclassified sequences</taxon>
        <taxon>metagenomes</taxon>
        <taxon>ecological metagenomes</taxon>
    </lineage>
</organism>
<evidence type="ECO:0000259" key="1">
    <source>
        <dbReference type="SMART" id="SM01058"/>
    </source>
</evidence>
<dbReference type="SMART" id="SM01058">
    <property type="entry name" value="CarD_TRCF"/>
    <property type="match status" value="1"/>
</dbReference>
<dbReference type="Pfam" id="PF02559">
    <property type="entry name" value="CarD_TRCF_RID"/>
    <property type="match status" value="1"/>
</dbReference>
<dbReference type="Gene3D" id="3.40.50.300">
    <property type="entry name" value="P-loop containing nucleotide triphosphate hydrolases"/>
    <property type="match status" value="1"/>
</dbReference>
<dbReference type="EMBL" id="UINC01068806">
    <property type="protein sequence ID" value="SVC01689.1"/>
    <property type="molecule type" value="Genomic_DNA"/>
</dbReference>